<evidence type="ECO:0000256" key="10">
    <source>
        <dbReference type="ARBA" id="ARBA00023098"/>
    </source>
</evidence>
<dbReference type="OrthoDB" id="142078at2"/>
<dbReference type="InterPro" id="IPR050187">
    <property type="entry name" value="Lipid_Phosphate_FormReg"/>
</dbReference>
<dbReference type="PANTHER" id="PTHR12358">
    <property type="entry name" value="SPHINGOSINE KINASE"/>
    <property type="match status" value="1"/>
</dbReference>
<keyword evidence="7 14" id="KW-0418">Kinase</keyword>
<gene>
    <name evidence="14" type="ORF">C4B60_07270</name>
</gene>
<evidence type="ECO:0000256" key="6">
    <source>
        <dbReference type="ARBA" id="ARBA00022741"/>
    </source>
</evidence>
<evidence type="ECO:0000256" key="7">
    <source>
        <dbReference type="ARBA" id="ARBA00022777"/>
    </source>
</evidence>
<dbReference type="Gene3D" id="3.40.50.10330">
    <property type="entry name" value="Probable inorganic polyphosphate/atp-NAD kinase, domain 1"/>
    <property type="match status" value="1"/>
</dbReference>
<feature type="domain" description="DAGKc" evidence="13">
    <location>
        <begin position="1"/>
        <end position="131"/>
    </location>
</feature>
<dbReference type="EMBL" id="PREZ01000003">
    <property type="protein sequence ID" value="PPA70594.1"/>
    <property type="molecule type" value="Genomic_DNA"/>
</dbReference>
<keyword evidence="10" id="KW-0443">Lipid metabolism</keyword>
<keyword evidence="12" id="KW-1208">Phospholipid metabolism</keyword>
<evidence type="ECO:0000256" key="3">
    <source>
        <dbReference type="ARBA" id="ARBA00022516"/>
    </source>
</evidence>
<dbReference type="PANTHER" id="PTHR12358:SF106">
    <property type="entry name" value="LIPID KINASE YEGS"/>
    <property type="match status" value="1"/>
</dbReference>
<accession>A0A2S5GCF5</accession>
<evidence type="ECO:0000256" key="5">
    <source>
        <dbReference type="ARBA" id="ARBA00022723"/>
    </source>
</evidence>
<proteinExistence type="inferred from homology"/>
<evidence type="ECO:0000256" key="2">
    <source>
        <dbReference type="ARBA" id="ARBA00005983"/>
    </source>
</evidence>
<evidence type="ECO:0000259" key="13">
    <source>
        <dbReference type="PROSITE" id="PS50146"/>
    </source>
</evidence>
<organism evidence="14 15">
    <name type="scientific">Jeotgalibacillus proteolyticus</name>
    <dbReference type="NCBI Taxonomy" id="2082395"/>
    <lineage>
        <taxon>Bacteria</taxon>
        <taxon>Bacillati</taxon>
        <taxon>Bacillota</taxon>
        <taxon>Bacilli</taxon>
        <taxon>Bacillales</taxon>
        <taxon>Caryophanaceae</taxon>
        <taxon>Jeotgalibacillus</taxon>
    </lineage>
</organism>
<evidence type="ECO:0000313" key="15">
    <source>
        <dbReference type="Proteomes" id="UP000239047"/>
    </source>
</evidence>
<evidence type="ECO:0000256" key="12">
    <source>
        <dbReference type="ARBA" id="ARBA00023264"/>
    </source>
</evidence>
<dbReference type="InterPro" id="IPR016064">
    <property type="entry name" value="NAD/diacylglycerol_kinase_sf"/>
</dbReference>
<name>A0A2S5GCF5_9BACL</name>
<keyword evidence="5" id="KW-0479">Metal-binding</keyword>
<dbReference type="Proteomes" id="UP000239047">
    <property type="component" value="Unassembled WGS sequence"/>
</dbReference>
<evidence type="ECO:0000256" key="4">
    <source>
        <dbReference type="ARBA" id="ARBA00022679"/>
    </source>
</evidence>
<dbReference type="RefSeq" id="WP_104057345.1">
    <property type="nucleotide sequence ID" value="NZ_PREZ01000003.1"/>
</dbReference>
<comment type="cofactor">
    <cofactor evidence="1">
        <name>Mg(2+)</name>
        <dbReference type="ChEBI" id="CHEBI:18420"/>
    </cofactor>
</comment>
<keyword evidence="3" id="KW-0444">Lipid biosynthesis</keyword>
<comment type="caution">
    <text evidence="14">The sequence shown here is derived from an EMBL/GenBank/DDBJ whole genome shotgun (WGS) entry which is preliminary data.</text>
</comment>
<keyword evidence="9" id="KW-0460">Magnesium</keyword>
<sequence>MKKAMIIANPSSGKEEAKKHIDRILEVLDAKGYETVIKETQKEADATLYAEEACEERYDAVVSMGGDGTLNETITGLAEKPYQPTLGIVPLGTVNDFARALSLPMDPEEAINVLLDADSRKVDIGKINGKYFMNIIALGGIAEATFGVSVEQKTKLGPLAYILEGFKTIKDKEPFDIAIRHDNGEWNGKALLILIALTNSVGGFEKLAPHAEVNDGKLHCFIIRDVSLVNLVTIATSLLKGTMKEDENVEYVTSTQIEAVSYTDLIANVDGDEGDHVPLTISILKSHIPVFVPKGSLPETQESIT</sequence>
<dbReference type="InterPro" id="IPR045540">
    <property type="entry name" value="YegS/DAGK_C"/>
</dbReference>
<evidence type="ECO:0000256" key="8">
    <source>
        <dbReference type="ARBA" id="ARBA00022840"/>
    </source>
</evidence>
<dbReference type="InterPro" id="IPR001206">
    <property type="entry name" value="Diacylglycerol_kinase_cat_dom"/>
</dbReference>
<dbReference type="InterPro" id="IPR005218">
    <property type="entry name" value="Diacylglycerol/lipid_kinase"/>
</dbReference>
<dbReference type="GO" id="GO:0046872">
    <property type="term" value="F:metal ion binding"/>
    <property type="evidence" value="ECO:0007669"/>
    <property type="project" value="UniProtKB-KW"/>
</dbReference>
<dbReference type="GO" id="GO:0008654">
    <property type="term" value="P:phospholipid biosynthetic process"/>
    <property type="evidence" value="ECO:0007669"/>
    <property type="project" value="UniProtKB-KW"/>
</dbReference>
<evidence type="ECO:0000256" key="11">
    <source>
        <dbReference type="ARBA" id="ARBA00023209"/>
    </source>
</evidence>
<dbReference type="InterPro" id="IPR017438">
    <property type="entry name" value="ATP-NAD_kinase_N"/>
</dbReference>
<dbReference type="SUPFAM" id="SSF111331">
    <property type="entry name" value="NAD kinase/diacylglycerol kinase-like"/>
    <property type="match status" value="1"/>
</dbReference>
<dbReference type="GO" id="GO:0005886">
    <property type="term" value="C:plasma membrane"/>
    <property type="evidence" value="ECO:0007669"/>
    <property type="project" value="TreeGrafter"/>
</dbReference>
<dbReference type="GO" id="GO:0004143">
    <property type="term" value="F:ATP-dependent diacylglycerol kinase activity"/>
    <property type="evidence" value="ECO:0007669"/>
    <property type="project" value="TreeGrafter"/>
</dbReference>
<dbReference type="Pfam" id="PF19279">
    <property type="entry name" value="YegS_C"/>
    <property type="match status" value="1"/>
</dbReference>
<dbReference type="Gene3D" id="2.60.200.40">
    <property type="match status" value="1"/>
</dbReference>
<evidence type="ECO:0000256" key="9">
    <source>
        <dbReference type="ARBA" id="ARBA00022842"/>
    </source>
</evidence>
<dbReference type="SMART" id="SM00046">
    <property type="entry name" value="DAGKc"/>
    <property type="match status" value="1"/>
</dbReference>
<keyword evidence="8" id="KW-0067">ATP-binding</keyword>
<keyword evidence="4" id="KW-0808">Transferase</keyword>
<reference evidence="14 15" key="1">
    <citation type="submission" date="2018-02" db="EMBL/GenBank/DDBJ databases">
        <title>Jeotgalibacillus proteolyticum sp. nov. a protease producing bacterium isolated from ocean sediments of Laizhou Bay.</title>
        <authorList>
            <person name="Li Y."/>
        </authorList>
    </citation>
    <scope>NUCLEOTIDE SEQUENCE [LARGE SCALE GENOMIC DNA]</scope>
    <source>
        <strain evidence="14 15">22-7</strain>
    </source>
</reference>
<dbReference type="PROSITE" id="PS50146">
    <property type="entry name" value="DAGK"/>
    <property type="match status" value="1"/>
</dbReference>
<dbReference type="GO" id="GO:0005524">
    <property type="term" value="F:ATP binding"/>
    <property type="evidence" value="ECO:0007669"/>
    <property type="project" value="UniProtKB-KW"/>
</dbReference>
<dbReference type="NCBIfam" id="TIGR00147">
    <property type="entry name" value="YegS/Rv2252/BmrU family lipid kinase"/>
    <property type="match status" value="1"/>
</dbReference>
<protein>
    <submittedName>
        <fullName evidence="14">Sphingosine kinase</fullName>
    </submittedName>
</protein>
<evidence type="ECO:0000256" key="1">
    <source>
        <dbReference type="ARBA" id="ARBA00001946"/>
    </source>
</evidence>
<comment type="similarity">
    <text evidence="2">Belongs to the diacylglycerol/lipid kinase family.</text>
</comment>
<evidence type="ECO:0000313" key="14">
    <source>
        <dbReference type="EMBL" id="PPA70594.1"/>
    </source>
</evidence>
<keyword evidence="11" id="KW-0594">Phospholipid biosynthesis</keyword>
<dbReference type="AlphaFoldDB" id="A0A2S5GCF5"/>
<dbReference type="Pfam" id="PF00781">
    <property type="entry name" value="DAGK_cat"/>
    <property type="match status" value="1"/>
</dbReference>
<keyword evidence="6" id="KW-0547">Nucleotide-binding</keyword>
<keyword evidence="15" id="KW-1185">Reference proteome</keyword>